<comment type="caution">
    <text evidence="2">The sequence shown here is derived from an EMBL/GenBank/DDBJ whole genome shotgun (WGS) entry which is preliminary data.</text>
</comment>
<keyword evidence="3" id="KW-1185">Reference proteome</keyword>
<reference evidence="2 3" key="1">
    <citation type="submission" date="2019-06" db="EMBL/GenBank/DDBJ databases">
        <title>Sequencing the genomes of 1000 actinobacteria strains.</title>
        <authorList>
            <person name="Klenk H.-P."/>
        </authorList>
    </citation>
    <scope>NUCLEOTIDE SEQUENCE [LARGE SCALE GENOMIC DNA]</scope>
    <source>
        <strain evidence="2 3">DSM 12362</strain>
    </source>
</reference>
<evidence type="ECO:0008006" key="4">
    <source>
        <dbReference type="Google" id="ProtNLM"/>
    </source>
</evidence>
<proteinExistence type="predicted"/>
<dbReference type="AlphaFoldDB" id="A0A543K6T6"/>
<keyword evidence="1" id="KW-0472">Membrane</keyword>
<organism evidence="2 3">
    <name type="scientific">Ornithinimicrobium humiphilum</name>
    <dbReference type="NCBI Taxonomy" id="125288"/>
    <lineage>
        <taxon>Bacteria</taxon>
        <taxon>Bacillati</taxon>
        <taxon>Actinomycetota</taxon>
        <taxon>Actinomycetes</taxon>
        <taxon>Micrococcales</taxon>
        <taxon>Ornithinimicrobiaceae</taxon>
        <taxon>Ornithinimicrobium</taxon>
    </lineage>
</organism>
<sequence>MGLFESAARKRRAAELARRLAELDEWDRRYGLGGAPPGHPAARPDTGWRVHSTDGLPPLRALDPVRPVPAPRRRRGGSTLVVLVVALVAAVIAFPTQATEVRSWATAAGRSVLGMPATESAAGGGTRWGDGLGEVVQRWSPPPGAGLRGWEPPRGERVLPTVDPGTSDAYAYLQTQPGGDDPVGFSPCGPVEVVVNPEGAPDGWTELVRGSLDRVGAASGLALDLVGESDEVWSEEPRELGSPVLVSWSDADAVPQLAGQAAGLGGPTTVEGPDRRVWHASGQVVLDRDDLARPEQHAAVLDHELAHVLGLGHVDDIGQLMAPVNTTGRIGFGPGDLAGLARIGAIGCPGDA</sequence>
<keyword evidence="1" id="KW-1133">Transmembrane helix</keyword>
<feature type="transmembrane region" description="Helical" evidence="1">
    <location>
        <begin position="76"/>
        <end position="94"/>
    </location>
</feature>
<evidence type="ECO:0000313" key="2">
    <source>
        <dbReference type="EMBL" id="TQM90782.1"/>
    </source>
</evidence>
<name>A0A543K6T6_9MICO</name>
<keyword evidence="1" id="KW-0812">Transmembrane</keyword>
<accession>A0A543K6T6</accession>
<evidence type="ECO:0000313" key="3">
    <source>
        <dbReference type="Proteomes" id="UP000315133"/>
    </source>
</evidence>
<dbReference type="Gene3D" id="3.40.390.10">
    <property type="entry name" value="Collagenase (Catalytic Domain)"/>
    <property type="match status" value="1"/>
</dbReference>
<dbReference type="Proteomes" id="UP000315133">
    <property type="component" value="Unassembled WGS sequence"/>
</dbReference>
<dbReference type="SUPFAM" id="SSF55486">
    <property type="entry name" value="Metalloproteases ('zincins'), catalytic domain"/>
    <property type="match status" value="1"/>
</dbReference>
<protein>
    <recommendedName>
        <fullName evidence="4">Matrixin</fullName>
    </recommendedName>
</protein>
<dbReference type="GO" id="GO:0008237">
    <property type="term" value="F:metallopeptidase activity"/>
    <property type="evidence" value="ECO:0007669"/>
    <property type="project" value="InterPro"/>
</dbReference>
<dbReference type="InterPro" id="IPR024079">
    <property type="entry name" value="MetalloPept_cat_dom_sf"/>
</dbReference>
<gene>
    <name evidence="2" type="ORF">FB476_3166</name>
</gene>
<dbReference type="EMBL" id="VFPU01000003">
    <property type="protein sequence ID" value="TQM90782.1"/>
    <property type="molecule type" value="Genomic_DNA"/>
</dbReference>
<evidence type="ECO:0000256" key="1">
    <source>
        <dbReference type="SAM" id="Phobius"/>
    </source>
</evidence>
<dbReference type="OrthoDB" id="4297752at2"/>
<dbReference type="RefSeq" id="WP_141821156.1">
    <property type="nucleotide sequence ID" value="NZ_BAAAIL010000005.1"/>
</dbReference>